<comment type="subcellular location">
    <subcellularLocation>
        <location evidence="1">Endoplasmic reticulum membrane</location>
        <topology evidence="1">Peripheral membrane protein</topology>
    </subcellularLocation>
</comment>
<dbReference type="PANTHER" id="PTHR43245:SF51">
    <property type="entry name" value="SHORT CHAIN DEHYDROGENASE_REDUCTASE FAMILY 42E, MEMBER 2"/>
    <property type="match status" value="1"/>
</dbReference>
<keyword evidence="8" id="KW-0443">Lipid metabolism</keyword>
<evidence type="ECO:0000256" key="14">
    <source>
        <dbReference type="ARBA" id="ARBA00081397"/>
    </source>
</evidence>
<evidence type="ECO:0000256" key="6">
    <source>
        <dbReference type="ARBA" id="ARBA00023002"/>
    </source>
</evidence>
<dbReference type="FunFam" id="3.40.50.720:FF:000346">
    <property type="entry name" value="C-3 sterol dehydrogenase/C-4 decarboxylase"/>
    <property type="match status" value="1"/>
</dbReference>
<keyword evidence="4" id="KW-0256">Endoplasmic reticulum</keyword>
<dbReference type="AlphaFoldDB" id="A0A6A5TI90"/>
<dbReference type="InterPro" id="IPR057326">
    <property type="entry name" value="KR_dom"/>
</dbReference>
<gene>
    <name evidence="18" type="ORF">CC80DRAFT_453302</name>
</gene>
<name>A0A6A5TI90_9PLEO</name>
<evidence type="ECO:0000313" key="19">
    <source>
        <dbReference type="Proteomes" id="UP000800035"/>
    </source>
</evidence>
<dbReference type="GO" id="GO:0005789">
    <property type="term" value="C:endoplasmic reticulum membrane"/>
    <property type="evidence" value="ECO:0007669"/>
    <property type="project" value="UniProtKB-SubCell"/>
</dbReference>
<evidence type="ECO:0000256" key="7">
    <source>
        <dbReference type="ARBA" id="ARBA00023027"/>
    </source>
</evidence>
<evidence type="ECO:0000256" key="3">
    <source>
        <dbReference type="ARBA" id="ARBA00022516"/>
    </source>
</evidence>
<dbReference type="InterPro" id="IPR002225">
    <property type="entry name" value="3Beta_OHSteriod_DH/Estase"/>
</dbReference>
<evidence type="ECO:0000256" key="16">
    <source>
        <dbReference type="ARBA" id="ARBA00082106"/>
    </source>
</evidence>
<evidence type="ECO:0000256" key="9">
    <source>
        <dbReference type="ARBA" id="ARBA00023136"/>
    </source>
</evidence>
<reference evidence="18" key="1">
    <citation type="journal article" date="2020" name="Stud. Mycol.">
        <title>101 Dothideomycetes genomes: a test case for predicting lifestyles and emergence of pathogens.</title>
        <authorList>
            <person name="Haridas S."/>
            <person name="Albert R."/>
            <person name="Binder M."/>
            <person name="Bloem J."/>
            <person name="Labutti K."/>
            <person name="Salamov A."/>
            <person name="Andreopoulos B."/>
            <person name="Baker S."/>
            <person name="Barry K."/>
            <person name="Bills G."/>
            <person name="Bluhm B."/>
            <person name="Cannon C."/>
            <person name="Castanera R."/>
            <person name="Culley D."/>
            <person name="Daum C."/>
            <person name="Ezra D."/>
            <person name="Gonzalez J."/>
            <person name="Henrissat B."/>
            <person name="Kuo A."/>
            <person name="Liang C."/>
            <person name="Lipzen A."/>
            <person name="Lutzoni F."/>
            <person name="Magnuson J."/>
            <person name="Mondo S."/>
            <person name="Nolan M."/>
            <person name="Ohm R."/>
            <person name="Pangilinan J."/>
            <person name="Park H.-J."/>
            <person name="Ramirez L."/>
            <person name="Alfaro M."/>
            <person name="Sun H."/>
            <person name="Tritt A."/>
            <person name="Yoshinaga Y."/>
            <person name="Zwiers L.-H."/>
            <person name="Turgeon B."/>
            <person name="Goodwin S."/>
            <person name="Spatafora J."/>
            <person name="Crous P."/>
            <person name="Grigoriev I."/>
        </authorList>
    </citation>
    <scope>NUCLEOTIDE SEQUENCE</scope>
    <source>
        <strain evidence="18">CBS 675.92</strain>
    </source>
</reference>
<dbReference type="InterPro" id="IPR036291">
    <property type="entry name" value="NAD(P)-bd_dom_sf"/>
</dbReference>
<dbReference type="GO" id="GO:0006696">
    <property type="term" value="P:ergosterol biosynthetic process"/>
    <property type="evidence" value="ECO:0007669"/>
    <property type="project" value="UniProtKB-ARBA"/>
</dbReference>
<evidence type="ECO:0000256" key="5">
    <source>
        <dbReference type="ARBA" id="ARBA00022955"/>
    </source>
</evidence>
<keyword evidence="9" id="KW-0472">Membrane</keyword>
<dbReference type="PANTHER" id="PTHR43245">
    <property type="entry name" value="BIFUNCTIONAL POLYMYXIN RESISTANCE PROTEIN ARNA"/>
    <property type="match status" value="1"/>
</dbReference>
<keyword evidence="7" id="KW-0520">NAD</keyword>
<evidence type="ECO:0000256" key="8">
    <source>
        <dbReference type="ARBA" id="ARBA00023098"/>
    </source>
</evidence>
<dbReference type="Gene3D" id="3.40.50.720">
    <property type="entry name" value="NAD(P)-binding Rossmann-like Domain"/>
    <property type="match status" value="1"/>
</dbReference>
<dbReference type="SUPFAM" id="SSF51735">
    <property type="entry name" value="NAD(P)-binding Rossmann-fold domains"/>
    <property type="match status" value="1"/>
</dbReference>
<evidence type="ECO:0000256" key="1">
    <source>
        <dbReference type="ARBA" id="ARBA00004406"/>
    </source>
</evidence>
<evidence type="ECO:0000256" key="10">
    <source>
        <dbReference type="ARBA" id="ARBA00046995"/>
    </source>
</evidence>
<protein>
    <recommendedName>
        <fullName evidence="12">Sterol-4-alpha-carboxylate 3-dehydrogenase ERG26, decarboxylating</fullName>
    </recommendedName>
    <alternativeName>
        <fullName evidence="15 16">C-3 Sterol dehydrogenase ERG26</fullName>
    </alternativeName>
    <alternativeName>
        <fullName evidence="13 14">C-4 decarboxylase ERG26</fullName>
    </alternativeName>
    <alternativeName>
        <fullName evidence="11">Sterol-4-alpha-carboxylate 3-dehydrogenase erg26, decarboxylating</fullName>
    </alternativeName>
</protein>
<feature type="domain" description="Ketoreductase" evidence="17">
    <location>
        <begin position="11"/>
        <end position="148"/>
    </location>
</feature>
<comment type="subunit">
    <text evidence="10">Heterotetramer of ERG25, ERG26, ERG27 and ERG28. ERG28 acts as a scaffold to tether ERG27 and other 4,4-demethylation-related enzymes, forming a demethylation enzyme complex, in the endoplasmic reticulum.</text>
</comment>
<evidence type="ECO:0000256" key="4">
    <source>
        <dbReference type="ARBA" id="ARBA00022824"/>
    </source>
</evidence>
<evidence type="ECO:0000259" key="17">
    <source>
        <dbReference type="SMART" id="SM00822"/>
    </source>
</evidence>
<dbReference type="InterPro" id="IPR050177">
    <property type="entry name" value="Lipid_A_modif_metabolic_enz"/>
</dbReference>
<keyword evidence="19" id="KW-1185">Reference proteome</keyword>
<evidence type="ECO:0000256" key="2">
    <source>
        <dbReference type="ARBA" id="ARBA00009219"/>
    </source>
</evidence>
<dbReference type="GO" id="GO:0000252">
    <property type="term" value="F:3-beta-hydroxysteroid dehydrogenase [NAD(P)+]/C4-decarboxylase activity"/>
    <property type="evidence" value="ECO:0007669"/>
    <property type="project" value="UniProtKB-ARBA"/>
</dbReference>
<evidence type="ECO:0000313" key="18">
    <source>
        <dbReference type="EMBL" id="KAF1951870.1"/>
    </source>
</evidence>
<dbReference type="Proteomes" id="UP000800035">
    <property type="component" value="Unassembled WGS sequence"/>
</dbReference>
<dbReference type="Pfam" id="PF01073">
    <property type="entry name" value="3Beta_HSD"/>
    <property type="match status" value="1"/>
</dbReference>
<proteinExistence type="inferred from homology"/>
<evidence type="ECO:0000256" key="11">
    <source>
        <dbReference type="ARBA" id="ARBA00067470"/>
    </source>
</evidence>
<sequence>MSEPKPISSFGKVVVVGGCGFLGSHIVQLILERHPESQISVLDLRTNTNRNADPRVSYHDGDITDLSAMQAIFAKIKPDVVIHTASPHFHLPPQIHDKVNVDGTKNLLKAAQDSGVKAFVYTSSASVVLGPEMQLVNADETWPLITGAAQPEYYTTTKAYAETAVLEANRTPANFLTCAIRPAGIFGEGDVQVLPPIITAYWKGQTKFQVGDNENLFDFTYVGNVAYGHLLAAQALLQTHRILPTVPLDTERIDGEAFFITNGQPVYFWDFARGVWHAAGDRRQLNQVWRLDKDFASAVGAVLETIFWVLGKKPSLTRQQVRYSTMSKYHNIDKARRRLGYQPLVELDEGIKRGVQYILDQKQKEGEKKAQ</sequence>
<evidence type="ECO:0000256" key="13">
    <source>
        <dbReference type="ARBA" id="ARBA00081267"/>
    </source>
</evidence>
<keyword evidence="6" id="KW-0560">Oxidoreductase</keyword>
<dbReference type="EMBL" id="ML977014">
    <property type="protein sequence ID" value="KAF1951870.1"/>
    <property type="molecule type" value="Genomic_DNA"/>
</dbReference>
<accession>A0A6A5TI90</accession>
<evidence type="ECO:0000256" key="15">
    <source>
        <dbReference type="ARBA" id="ARBA00081452"/>
    </source>
</evidence>
<keyword evidence="3" id="KW-0444">Lipid biosynthesis</keyword>
<evidence type="ECO:0000256" key="12">
    <source>
        <dbReference type="ARBA" id="ARBA00067985"/>
    </source>
</evidence>
<dbReference type="OrthoDB" id="10058185at2759"/>
<comment type="similarity">
    <text evidence="2">Belongs to the 3-beta-HSD family.</text>
</comment>
<dbReference type="SMART" id="SM00822">
    <property type="entry name" value="PKS_KR"/>
    <property type="match status" value="1"/>
</dbReference>
<organism evidence="18 19">
    <name type="scientific">Byssothecium circinans</name>
    <dbReference type="NCBI Taxonomy" id="147558"/>
    <lineage>
        <taxon>Eukaryota</taxon>
        <taxon>Fungi</taxon>
        <taxon>Dikarya</taxon>
        <taxon>Ascomycota</taxon>
        <taxon>Pezizomycotina</taxon>
        <taxon>Dothideomycetes</taxon>
        <taxon>Pleosporomycetidae</taxon>
        <taxon>Pleosporales</taxon>
        <taxon>Massarineae</taxon>
        <taxon>Massarinaceae</taxon>
        <taxon>Byssothecium</taxon>
    </lineage>
</organism>
<keyword evidence="5" id="KW-0752">Steroid biosynthesis</keyword>